<dbReference type="EMBL" id="GL871018">
    <property type="protein sequence ID" value="EGC36711.1"/>
    <property type="molecule type" value="Genomic_DNA"/>
</dbReference>
<evidence type="ECO:0000256" key="3">
    <source>
        <dbReference type="ARBA" id="ARBA00022801"/>
    </source>
</evidence>
<feature type="chain" id="PRO_5003262419" description="Peptidase S53 domain-containing protein" evidence="8">
    <location>
        <begin position="20"/>
        <end position="709"/>
    </location>
</feature>
<organism evidence="10 11">
    <name type="scientific">Dictyostelium purpureum</name>
    <name type="common">Slime mold</name>
    <dbReference type="NCBI Taxonomy" id="5786"/>
    <lineage>
        <taxon>Eukaryota</taxon>
        <taxon>Amoebozoa</taxon>
        <taxon>Evosea</taxon>
        <taxon>Eumycetozoa</taxon>
        <taxon>Dictyostelia</taxon>
        <taxon>Dictyosteliales</taxon>
        <taxon>Dictyosteliaceae</taxon>
        <taxon>Dictyostelium</taxon>
    </lineage>
</organism>
<keyword evidence="2 7" id="KW-0479">Metal-binding</keyword>
<dbReference type="SUPFAM" id="SSF52743">
    <property type="entry name" value="Subtilisin-like"/>
    <property type="match status" value="1"/>
</dbReference>
<keyword evidence="4 7" id="KW-0720">Serine protease</keyword>
<feature type="active site" description="Charge relay system" evidence="7">
    <location>
        <position position="614"/>
    </location>
</feature>
<dbReference type="FunFam" id="3.40.50.200:FF:000107">
    <property type="entry name" value="Uncharacterized protein"/>
    <property type="match status" value="1"/>
</dbReference>
<dbReference type="PANTHER" id="PTHR14218:SF40">
    <property type="entry name" value="PEPTIDASE S8 AND S53 DOMAIN-CONTAINING PROTEIN"/>
    <property type="match status" value="1"/>
</dbReference>
<evidence type="ECO:0000313" key="10">
    <source>
        <dbReference type="EMBL" id="EGC36711.1"/>
    </source>
</evidence>
<dbReference type="Gene3D" id="3.40.50.200">
    <property type="entry name" value="Peptidase S8/S53 domain"/>
    <property type="match status" value="2"/>
</dbReference>
<evidence type="ECO:0000256" key="2">
    <source>
        <dbReference type="ARBA" id="ARBA00022723"/>
    </source>
</evidence>
<feature type="active site" description="Charge relay system" evidence="7">
    <location>
        <position position="271"/>
    </location>
</feature>
<dbReference type="Proteomes" id="UP000001064">
    <property type="component" value="Unassembled WGS sequence"/>
</dbReference>
<dbReference type="KEGG" id="dpp:DICPUDRAFT_46984"/>
<dbReference type="GO" id="GO:0004175">
    <property type="term" value="F:endopeptidase activity"/>
    <property type="evidence" value="ECO:0000318"/>
    <property type="project" value="GO_Central"/>
</dbReference>
<evidence type="ECO:0000256" key="5">
    <source>
        <dbReference type="ARBA" id="ARBA00022837"/>
    </source>
</evidence>
<dbReference type="InterPro" id="IPR036852">
    <property type="entry name" value="Peptidase_S8/S53_dom_sf"/>
</dbReference>
<dbReference type="GO" id="GO:0004252">
    <property type="term" value="F:serine-type endopeptidase activity"/>
    <property type="evidence" value="ECO:0007669"/>
    <property type="project" value="UniProtKB-UniRule"/>
</dbReference>
<comment type="cofactor">
    <cofactor evidence="7">
        <name>Ca(2+)</name>
        <dbReference type="ChEBI" id="CHEBI:29108"/>
    </cofactor>
    <text evidence="7">Binds 1 Ca(2+) ion per subunit.</text>
</comment>
<dbReference type="GO" id="GO:0046872">
    <property type="term" value="F:metal ion binding"/>
    <property type="evidence" value="ECO:0007669"/>
    <property type="project" value="UniProtKB-UniRule"/>
</dbReference>
<dbReference type="InterPro" id="IPR015366">
    <property type="entry name" value="S53_propep"/>
</dbReference>
<dbReference type="PROSITE" id="PS51695">
    <property type="entry name" value="SEDOLISIN"/>
    <property type="match status" value="1"/>
</dbReference>
<dbReference type="RefSeq" id="XP_003286736.1">
    <property type="nucleotide sequence ID" value="XM_003286688.1"/>
</dbReference>
<dbReference type="InterPro" id="IPR030400">
    <property type="entry name" value="Sedolisin_dom"/>
</dbReference>
<accession>F0ZH46</accession>
<keyword evidence="1 7" id="KW-0645">Protease</keyword>
<feature type="binding site" evidence="7">
    <location>
        <position position="682"/>
    </location>
    <ligand>
        <name>Ca(2+)</name>
        <dbReference type="ChEBI" id="CHEBI:29108"/>
    </ligand>
</feature>
<dbReference type="SMART" id="SM00944">
    <property type="entry name" value="Pro-kuma_activ"/>
    <property type="match status" value="1"/>
</dbReference>
<dbReference type="PANTHER" id="PTHR14218">
    <property type="entry name" value="PROTEASE S8 TRIPEPTIDYL PEPTIDASE I CLN2"/>
    <property type="match status" value="1"/>
</dbReference>
<proteinExistence type="predicted"/>
<keyword evidence="8" id="KW-0732">Signal</keyword>
<protein>
    <recommendedName>
        <fullName evidence="9">Peptidase S53 domain-containing protein</fullName>
    </recommendedName>
</protein>
<dbReference type="GO" id="GO:0006508">
    <property type="term" value="P:proteolysis"/>
    <property type="evidence" value="ECO:0000318"/>
    <property type="project" value="GO_Central"/>
</dbReference>
<keyword evidence="3 7" id="KW-0378">Hydrolase</keyword>
<dbReference type="Pfam" id="PF09286">
    <property type="entry name" value="Pro-kuma_activ"/>
    <property type="match status" value="1"/>
</dbReference>
<dbReference type="FunFam" id="3.40.50.200:FF:000040">
    <property type="entry name" value="Predicted protein"/>
    <property type="match status" value="1"/>
</dbReference>
<dbReference type="CDD" id="cd04056">
    <property type="entry name" value="Peptidases_S53"/>
    <property type="match status" value="1"/>
</dbReference>
<evidence type="ECO:0000313" key="11">
    <source>
        <dbReference type="Proteomes" id="UP000001064"/>
    </source>
</evidence>
<dbReference type="VEuPathDB" id="AmoebaDB:DICPUDRAFT_46984"/>
<sequence>MNNKILFVFFICLINICLSLNLENKVIIAHTKIPLFWKNERDVSSSNDLISFKFLLKQNNLDKLKYYFTEVSNPKSELYGQFLSREEINEITRSDEVHFSNVLELLEHHGIGGDEILVFSDYITVTTSLKKAASIFSTKFSQYRNLKNGVVRNRISGPAYLPKEIANSIDFVTGISELIDSKVKTPHHDRKDYDASVGDDILITPNVLKHYYNVPTSVIGHDPNNLQGIAAFTDYFSVGALAEFVKEYELPTPNVTRNGTDCLGNGCDQYESDLDVQYMTAMGIGIPTVFMAHGDGKWILDFTQDLMGISNPPLVNSISYGWAELSQCDITDGCGQYGYNSQQYVDRTDTEFQKLGTSGISVLVSDGDDGAPSLGGASGNCPIDTGTYCPTGGCQHTKSYCSELTFQSTKDGSFCFFPMGIGADACSNFLNDPSLQDAMNAFAQKNSKCNLAFENDRTNLPHVYSECTCTQLQNVTTEGYTIAPYQFYQENGAIFTGEYPTSSPFVTSVGATQFLSRNQNISQEIVCSILEGAKITTGGGFSAFQKQEDYQNEAVKGYLSNNQGSLPPSFSYDPSMRAYPDISFVGHNYNIYASTNNGDLDKCPCSNLPVDGTSCSSPALAGLISLINDKLLANGKSPLGFLNPLLYQMAQEYPQAFNDITAGSNRCNRSYCCKMGWSAAEGWDPVSGLGSIDFQSFESYVLKMKGVTQ</sequence>
<feature type="active site" description="Charge relay system" evidence="7">
    <location>
        <position position="275"/>
    </location>
</feature>
<feature type="binding site" evidence="7">
    <location>
        <position position="660"/>
    </location>
    <ligand>
        <name>Ca(2+)</name>
        <dbReference type="ChEBI" id="CHEBI:29108"/>
    </ligand>
</feature>
<feature type="signal peptide" evidence="8">
    <location>
        <begin position="1"/>
        <end position="19"/>
    </location>
</feature>
<reference evidence="11" key="1">
    <citation type="journal article" date="2011" name="Genome Biol.">
        <title>Comparative genomics of the social amoebae Dictyostelium discoideum and Dictyostelium purpureum.</title>
        <authorList>
            <consortium name="US DOE Joint Genome Institute (JGI-PGF)"/>
            <person name="Sucgang R."/>
            <person name="Kuo A."/>
            <person name="Tian X."/>
            <person name="Salerno W."/>
            <person name="Parikh A."/>
            <person name="Feasley C.L."/>
            <person name="Dalin E."/>
            <person name="Tu H."/>
            <person name="Huang E."/>
            <person name="Barry K."/>
            <person name="Lindquist E."/>
            <person name="Shapiro H."/>
            <person name="Bruce D."/>
            <person name="Schmutz J."/>
            <person name="Salamov A."/>
            <person name="Fey P."/>
            <person name="Gaudet P."/>
            <person name="Anjard C."/>
            <person name="Babu M.M."/>
            <person name="Basu S."/>
            <person name="Bushmanova Y."/>
            <person name="van der Wel H."/>
            <person name="Katoh-Kurasawa M."/>
            <person name="Dinh C."/>
            <person name="Coutinho P.M."/>
            <person name="Saito T."/>
            <person name="Elias M."/>
            <person name="Schaap P."/>
            <person name="Kay R.R."/>
            <person name="Henrissat B."/>
            <person name="Eichinger L."/>
            <person name="Rivero F."/>
            <person name="Putnam N.H."/>
            <person name="West C.M."/>
            <person name="Loomis W.F."/>
            <person name="Chisholm R.L."/>
            <person name="Shaulsky G."/>
            <person name="Strassmann J.E."/>
            <person name="Queller D.C."/>
            <person name="Kuspa A."/>
            <person name="Grigoriev I.V."/>
        </authorList>
    </citation>
    <scope>NUCLEOTIDE SEQUENCE [LARGE SCALE GENOMIC DNA]</scope>
    <source>
        <strain evidence="11">QSDP1</strain>
    </source>
</reference>
<dbReference type="InParanoid" id="F0ZH46"/>
<dbReference type="CDD" id="cd11377">
    <property type="entry name" value="Pro-peptidase_S53"/>
    <property type="match status" value="1"/>
</dbReference>
<dbReference type="AlphaFoldDB" id="F0ZH46"/>
<feature type="binding site" evidence="7">
    <location>
        <position position="659"/>
    </location>
    <ligand>
        <name>Ca(2+)</name>
        <dbReference type="ChEBI" id="CHEBI:29108"/>
    </ligand>
</feature>
<dbReference type="STRING" id="5786.F0ZH46"/>
<dbReference type="eggNOG" id="ENOG502S2RS">
    <property type="taxonomic scope" value="Eukaryota"/>
</dbReference>
<evidence type="ECO:0000259" key="9">
    <source>
        <dbReference type="PROSITE" id="PS51695"/>
    </source>
</evidence>
<dbReference type="InterPro" id="IPR050819">
    <property type="entry name" value="Tripeptidyl-peptidase_I"/>
</dbReference>
<feature type="domain" description="Peptidase S53" evidence="9">
    <location>
        <begin position="202"/>
        <end position="704"/>
    </location>
</feature>
<evidence type="ECO:0000256" key="6">
    <source>
        <dbReference type="ARBA" id="ARBA00023145"/>
    </source>
</evidence>
<dbReference type="GO" id="GO:0008240">
    <property type="term" value="F:tripeptidyl-peptidase activity"/>
    <property type="evidence" value="ECO:0000318"/>
    <property type="project" value="GO_Central"/>
</dbReference>
<evidence type="ECO:0000256" key="7">
    <source>
        <dbReference type="PROSITE-ProRule" id="PRU01032"/>
    </source>
</evidence>
<keyword evidence="5 7" id="KW-0106">Calcium</keyword>
<dbReference type="OMA" id="WFPKLKD"/>
<dbReference type="OrthoDB" id="15796at2759"/>
<evidence type="ECO:0000256" key="1">
    <source>
        <dbReference type="ARBA" id="ARBA00022670"/>
    </source>
</evidence>
<name>F0ZH46_DICPU</name>
<dbReference type="SUPFAM" id="SSF54897">
    <property type="entry name" value="Protease propeptides/inhibitors"/>
    <property type="match status" value="1"/>
</dbReference>
<dbReference type="GeneID" id="10504147"/>
<keyword evidence="6" id="KW-0865">Zymogen</keyword>
<gene>
    <name evidence="10" type="ORF">DICPUDRAFT_46984</name>
</gene>
<keyword evidence="11" id="KW-1185">Reference proteome</keyword>
<evidence type="ECO:0000256" key="8">
    <source>
        <dbReference type="SAM" id="SignalP"/>
    </source>
</evidence>
<feature type="binding site" evidence="7">
    <location>
        <position position="684"/>
    </location>
    <ligand>
        <name>Ca(2+)</name>
        <dbReference type="ChEBI" id="CHEBI:29108"/>
    </ligand>
</feature>
<evidence type="ECO:0000256" key="4">
    <source>
        <dbReference type="ARBA" id="ARBA00022825"/>
    </source>
</evidence>